<feature type="compositionally biased region" description="Polar residues" evidence="1">
    <location>
        <begin position="175"/>
        <end position="185"/>
    </location>
</feature>
<sequence length="373" mass="41820">MSRIFDVVQALSGQKNVIVIPAPYLDFFKGDQQAHMLGAILNQLVYWSGVPSSLNDGWFYKSYDELAGEIKGVTADQVRKATNKLISNYLPEVIETATRKVNGTPKKHYRLNGDALIAKIFPPIVETAVLPNGNGNIAESKRQSGQMETAEKPQGNGNIAESYLYTDHYTDHNLQINKPSSLQNSDESRNQEKNDFLSTHPQAAIYTPSGKSWGTAKDLDAAKWIFTKIRVVNATAKEPNWVEWSNDIRLMHEQDGRSHREICELFKWANTDSFWAANILSPRKLRTKWDELVMRSQAKVAVAPVIDNSERDSAYKRFISGTGQDVKRSELEIKVGLEASKVGVRSMGASFAVIRWNAIWKECSQRVSGEKAA</sequence>
<proteinExistence type="predicted"/>
<evidence type="ECO:0000313" key="3">
    <source>
        <dbReference type="Proteomes" id="UP000046784"/>
    </source>
</evidence>
<dbReference type="EMBL" id="CGCB01000048">
    <property type="protein sequence ID" value="CFR14686.1"/>
    <property type="molecule type" value="Genomic_DNA"/>
</dbReference>
<reference evidence="2 3" key="1">
    <citation type="submission" date="2015-03" db="EMBL/GenBank/DDBJ databases">
        <authorList>
            <consortium name="Pathogen Informatics"/>
            <person name="Murphy D."/>
        </authorList>
    </citation>
    <scope>NUCLEOTIDE SEQUENCE [LARGE SCALE GENOMIC DNA]</scope>
    <source>
        <strain evidence="2 3">3400/83</strain>
    </source>
</reference>
<dbReference type="Proteomes" id="UP000046784">
    <property type="component" value="Unassembled WGS sequence"/>
</dbReference>
<dbReference type="AlphaFoldDB" id="A0AAI8ZUU3"/>
<organism evidence="2 3">
    <name type="scientific">Yersinia frederiksenii</name>
    <dbReference type="NCBI Taxonomy" id="29484"/>
    <lineage>
        <taxon>Bacteria</taxon>
        <taxon>Pseudomonadati</taxon>
        <taxon>Pseudomonadota</taxon>
        <taxon>Gammaproteobacteria</taxon>
        <taxon>Enterobacterales</taxon>
        <taxon>Yersiniaceae</taxon>
        <taxon>Yersinia</taxon>
    </lineage>
</organism>
<evidence type="ECO:0000313" key="2">
    <source>
        <dbReference type="EMBL" id="CFR14686.1"/>
    </source>
</evidence>
<evidence type="ECO:0008006" key="4">
    <source>
        <dbReference type="Google" id="ProtNLM"/>
    </source>
</evidence>
<feature type="compositionally biased region" description="Polar residues" evidence="1">
    <location>
        <begin position="135"/>
        <end position="147"/>
    </location>
</feature>
<comment type="caution">
    <text evidence="2">The sequence shown here is derived from an EMBL/GenBank/DDBJ whole genome shotgun (WGS) entry which is preliminary data.</text>
</comment>
<dbReference type="RefSeq" id="WP_057645715.1">
    <property type="nucleotide sequence ID" value="NZ_CABMMF010000048.1"/>
</dbReference>
<name>A0AAI8ZUU3_YERFR</name>
<evidence type="ECO:0000256" key="1">
    <source>
        <dbReference type="SAM" id="MobiDB-lite"/>
    </source>
</evidence>
<feature type="region of interest" description="Disordered" evidence="1">
    <location>
        <begin position="135"/>
        <end position="158"/>
    </location>
</feature>
<accession>A0AAI8ZUU3</accession>
<protein>
    <recommendedName>
        <fullName evidence="4">Replication protein 15</fullName>
    </recommendedName>
</protein>
<gene>
    <name evidence="2" type="ORF">ERS008524_04209</name>
</gene>
<feature type="region of interest" description="Disordered" evidence="1">
    <location>
        <begin position="175"/>
        <end position="194"/>
    </location>
</feature>